<feature type="compositionally biased region" description="Polar residues" evidence="1">
    <location>
        <begin position="323"/>
        <end position="352"/>
    </location>
</feature>
<evidence type="ECO:0000313" key="4">
    <source>
        <dbReference type="Proteomes" id="UP000053259"/>
    </source>
</evidence>
<feature type="transmembrane region" description="Helical" evidence="2">
    <location>
        <begin position="228"/>
        <end position="251"/>
    </location>
</feature>
<feature type="region of interest" description="Disordered" evidence="1">
    <location>
        <begin position="665"/>
        <end position="831"/>
    </location>
</feature>
<dbReference type="EMBL" id="KN847556">
    <property type="protein sequence ID" value="KIW01256.1"/>
    <property type="molecule type" value="Genomic_DNA"/>
</dbReference>
<protein>
    <submittedName>
        <fullName evidence="3">Uncharacterized protein</fullName>
    </submittedName>
</protein>
<gene>
    <name evidence="3" type="ORF">PV09_07298</name>
</gene>
<dbReference type="GeneID" id="27315271"/>
<keyword evidence="2" id="KW-1133">Transmembrane helix</keyword>
<dbReference type="VEuPathDB" id="FungiDB:PV09_07298"/>
<feature type="compositionally biased region" description="Polar residues" evidence="1">
    <location>
        <begin position="793"/>
        <end position="803"/>
    </location>
</feature>
<feature type="compositionally biased region" description="Polar residues" evidence="1">
    <location>
        <begin position="413"/>
        <end position="427"/>
    </location>
</feature>
<feature type="region of interest" description="Disordered" evidence="1">
    <location>
        <begin position="323"/>
        <end position="370"/>
    </location>
</feature>
<keyword evidence="4" id="KW-1185">Reference proteome</keyword>
<evidence type="ECO:0000256" key="2">
    <source>
        <dbReference type="SAM" id="Phobius"/>
    </source>
</evidence>
<feature type="compositionally biased region" description="Polar residues" evidence="1">
    <location>
        <begin position="499"/>
        <end position="538"/>
    </location>
</feature>
<dbReference type="AlphaFoldDB" id="A0A0D1YK53"/>
<feature type="region of interest" description="Disordered" evidence="1">
    <location>
        <begin position="390"/>
        <end position="430"/>
    </location>
</feature>
<dbReference type="RefSeq" id="XP_016211125.1">
    <property type="nucleotide sequence ID" value="XM_016361049.1"/>
</dbReference>
<feature type="region of interest" description="Disordered" evidence="1">
    <location>
        <begin position="449"/>
        <end position="538"/>
    </location>
</feature>
<organism evidence="3 4">
    <name type="scientific">Verruconis gallopava</name>
    <dbReference type="NCBI Taxonomy" id="253628"/>
    <lineage>
        <taxon>Eukaryota</taxon>
        <taxon>Fungi</taxon>
        <taxon>Dikarya</taxon>
        <taxon>Ascomycota</taxon>
        <taxon>Pezizomycotina</taxon>
        <taxon>Dothideomycetes</taxon>
        <taxon>Pleosporomycetidae</taxon>
        <taxon>Venturiales</taxon>
        <taxon>Sympoventuriaceae</taxon>
        <taxon>Verruconis</taxon>
    </lineage>
</organism>
<proteinExistence type="predicted"/>
<feature type="region of interest" description="Disordered" evidence="1">
    <location>
        <begin position="552"/>
        <end position="580"/>
    </location>
</feature>
<keyword evidence="2" id="KW-0812">Transmembrane</keyword>
<dbReference type="STRING" id="253628.A0A0D1YK53"/>
<feature type="compositionally biased region" description="Polar residues" evidence="1">
    <location>
        <begin position="449"/>
        <end position="471"/>
    </location>
</feature>
<keyword evidence="2" id="KW-0472">Membrane</keyword>
<feature type="region of interest" description="Disordered" evidence="1">
    <location>
        <begin position="76"/>
        <end position="116"/>
    </location>
</feature>
<dbReference type="Proteomes" id="UP000053259">
    <property type="component" value="Unassembled WGS sequence"/>
</dbReference>
<name>A0A0D1YK53_9PEZI</name>
<evidence type="ECO:0000256" key="1">
    <source>
        <dbReference type="SAM" id="MobiDB-lite"/>
    </source>
</evidence>
<dbReference type="HOGENOM" id="CLU_351323_0_0_1"/>
<evidence type="ECO:0000313" key="3">
    <source>
        <dbReference type="EMBL" id="KIW01257.1"/>
    </source>
</evidence>
<accession>A0A0D1YK53</accession>
<feature type="compositionally biased region" description="Polar residues" evidence="1">
    <location>
        <begin position="730"/>
        <end position="745"/>
    </location>
</feature>
<dbReference type="RefSeq" id="XP_016211126.1">
    <property type="nucleotide sequence ID" value="XM_016361050.1"/>
</dbReference>
<dbReference type="EMBL" id="KN847556">
    <property type="protein sequence ID" value="KIW01257.1"/>
    <property type="molecule type" value="Genomic_DNA"/>
</dbReference>
<reference evidence="3 4" key="1">
    <citation type="submission" date="2015-01" db="EMBL/GenBank/DDBJ databases">
        <title>The Genome Sequence of Ochroconis gallopava CBS43764.</title>
        <authorList>
            <consortium name="The Broad Institute Genomics Platform"/>
            <person name="Cuomo C."/>
            <person name="de Hoog S."/>
            <person name="Gorbushina A."/>
            <person name="Stielow B."/>
            <person name="Teixiera M."/>
            <person name="Abouelleil A."/>
            <person name="Chapman S.B."/>
            <person name="Priest M."/>
            <person name="Young S.K."/>
            <person name="Wortman J."/>
            <person name="Nusbaum C."/>
            <person name="Birren B."/>
        </authorList>
    </citation>
    <scope>NUCLEOTIDE SEQUENCE [LARGE SCALE GENOMIC DNA]</scope>
    <source>
        <strain evidence="3 4">CBS 43764</strain>
    </source>
</reference>
<feature type="compositionally biased region" description="Basic and acidic residues" evidence="1">
    <location>
        <begin position="816"/>
        <end position="831"/>
    </location>
</feature>
<sequence>MIAPADGRQWVKRQVQEPVQDHEQWATRRAEIEAAVIAKRQLGFEITLGNAVFSIGLNSNGLPAFTVTEAVSPTTKATTTAANTPVDTSAAAPVQTTAANTPQQTATTPVETNTPVNTATANTGAATGTAALTSDSSHSQKISADSSAAIVNTASGNTVLPTSPLVTFGTSTGTLSSNLLSVSSKTGTITGQYTTTEIIFAGGTPVTSVMTMGATATQQASKHLSPPAIAGAVVGAVGGTAALLLLLVLCVRWRRHVRDNKRLSRGGESVRALHTGPAPMMAHNSARFTNIFPQGRAVAVDDDASSSRMAFLPAGAAGFLNRASGSPLRSDSPSQQVQNSDAARPMSLQNAAEHSAPKLPVPPLPTANTSKTSGEVQFLAADASTWLNRNSNAPVQAGDTSASPMGPVLAVSHSASTRSLPSQTGAAPNNGEVAFLPAQASVFLNRSSVAPDRSTQPGSDPAATASNSSAHSLALPTEPVPGNGQVSFLPADASGFLNRHSSVPTQPSGPGSQMGSLPSATVGASSTPSVSSQAVGNADNSQVTYLPADASGFLNRNSTMPPNVESPNEQTSASGNEPTFQKISGYKVPSQFDSMGAMGPSSVSFSGAAASLAIPTPAHMIERDSAGTSSNHSINNNSEWFGSDAHDSRIMPAAAVAAAAAMSRPPVSPEYPSFDGSKNDKNNSEVDNYLASVSSQQAPAHPYSQDGPQEHYSPPQFGASSAHAPPDPTSARTVSHQDFGSQTAYPSGPAHVSDVGAAPQPSSAPGHEYNAGWGEPATRQQWPDADIDGRSWYQPNSPDMMTSGSGGQVMSWPKPPDVDWDRPRVRPKDAF</sequence>
<feature type="compositionally biased region" description="Polar residues" evidence="1">
    <location>
        <begin position="554"/>
        <end position="580"/>
    </location>
</feature>
<feature type="compositionally biased region" description="Polar residues" evidence="1">
    <location>
        <begin position="390"/>
        <end position="403"/>
    </location>
</feature>